<organism evidence="8 9">
    <name type="scientific">Aerophobetes bacterium</name>
    <dbReference type="NCBI Taxonomy" id="2030807"/>
    <lineage>
        <taxon>Bacteria</taxon>
        <taxon>Candidatus Aerophobota</taxon>
    </lineage>
</organism>
<comment type="cofactor">
    <cofactor evidence="2 6 7">
        <name>Mg(2+)</name>
        <dbReference type="ChEBI" id="CHEBI:18420"/>
    </cofactor>
</comment>
<dbReference type="EC" id="3.1.3.25" evidence="7"/>
<feature type="binding site" evidence="6">
    <location>
        <position position="81"/>
    </location>
    <ligand>
        <name>Mg(2+)</name>
        <dbReference type="ChEBI" id="CHEBI:18420"/>
        <label>1</label>
        <note>catalytic</note>
    </ligand>
</feature>
<dbReference type="GO" id="GO:0008934">
    <property type="term" value="F:inositol monophosphate 1-phosphatase activity"/>
    <property type="evidence" value="ECO:0007669"/>
    <property type="project" value="InterPro"/>
</dbReference>
<dbReference type="GO" id="GO:0046872">
    <property type="term" value="F:metal ion binding"/>
    <property type="evidence" value="ECO:0007669"/>
    <property type="project" value="UniProtKB-KW"/>
</dbReference>
<accession>A0A662DD73</accession>
<evidence type="ECO:0000313" key="8">
    <source>
        <dbReference type="EMBL" id="RLE13720.1"/>
    </source>
</evidence>
<keyword evidence="3 6" id="KW-0479">Metal-binding</keyword>
<keyword evidence="5 6" id="KW-0460">Magnesium</keyword>
<dbReference type="GO" id="GO:0007165">
    <property type="term" value="P:signal transduction"/>
    <property type="evidence" value="ECO:0007669"/>
    <property type="project" value="TreeGrafter"/>
</dbReference>
<dbReference type="CDD" id="cd01639">
    <property type="entry name" value="IMPase"/>
    <property type="match status" value="1"/>
</dbReference>
<dbReference type="FunFam" id="3.30.540.10:FF:000003">
    <property type="entry name" value="Inositol-1-monophosphatase"/>
    <property type="match status" value="1"/>
</dbReference>
<evidence type="ECO:0000256" key="4">
    <source>
        <dbReference type="ARBA" id="ARBA00022801"/>
    </source>
</evidence>
<dbReference type="Pfam" id="PF00459">
    <property type="entry name" value="Inositol_P"/>
    <property type="match status" value="1"/>
</dbReference>
<dbReference type="PROSITE" id="PS00629">
    <property type="entry name" value="IMP_1"/>
    <property type="match status" value="1"/>
</dbReference>
<dbReference type="AlphaFoldDB" id="A0A662DD73"/>
<gene>
    <name evidence="8" type="ORF">DRJ04_03755</name>
</gene>
<dbReference type="EMBL" id="QMQA01000080">
    <property type="protein sequence ID" value="RLE13720.1"/>
    <property type="molecule type" value="Genomic_DNA"/>
</dbReference>
<comment type="catalytic activity">
    <reaction evidence="1 7">
        <text>a myo-inositol phosphate + H2O = myo-inositol + phosphate</text>
        <dbReference type="Rhea" id="RHEA:24056"/>
        <dbReference type="ChEBI" id="CHEBI:15377"/>
        <dbReference type="ChEBI" id="CHEBI:17268"/>
        <dbReference type="ChEBI" id="CHEBI:43474"/>
        <dbReference type="ChEBI" id="CHEBI:84139"/>
        <dbReference type="EC" id="3.1.3.25"/>
    </reaction>
</comment>
<dbReference type="GO" id="GO:0006020">
    <property type="term" value="P:inositol metabolic process"/>
    <property type="evidence" value="ECO:0007669"/>
    <property type="project" value="TreeGrafter"/>
</dbReference>
<feature type="binding site" evidence="6">
    <location>
        <position position="80"/>
    </location>
    <ligand>
        <name>Mg(2+)</name>
        <dbReference type="ChEBI" id="CHEBI:18420"/>
        <label>1</label>
        <note>catalytic</note>
    </ligand>
</feature>
<feature type="binding site" evidence="6">
    <location>
        <position position="62"/>
    </location>
    <ligand>
        <name>Mg(2+)</name>
        <dbReference type="ChEBI" id="CHEBI:18420"/>
        <label>1</label>
        <note>catalytic</note>
    </ligand>
</feature>
<feature type="binding site" evidence="6">
    <location>
        <position position="204"/>
    </location>
    <ligand>
        <name>Mg(2+)</name>
        <dbReference type="ChEBI" id="CHEBI:18420"/>
        <label>1</label>
        <note>catalytic</note>
    </ligand>
</feature>
<comment type="similarity">
    <text evidence="7">Belongs to the inositol monophosphatase superfamily.</text>
</comment>
<evidence type="ECO:0000313" key="9">
    <source>
        <dbReference type="Proteomes" id="UP000280417"/>
    </source>
</evidence>
<evidence type="ECO:0000256" key="1">
    <source>
        <dbReference type="ARBA" id="ARBA00001033"/>
    </source>
</evidence>
<dbReference type="SUPFAM" id="SSF56655">
    <property type="entry name" value="Carbohydrate phosphatase"/>
    <property type="match status" value="1"/>
</dbReference>
<dbReference type="PANTHER" id="PTHR20854">
    <property type="entry name" value="INOSITOL MONOPHOSPHATASE"/>
    <property type="match status" value="1"/>
</dbReference>
<dbReference type="Proteomes" id="UP000280417">
    <property type="component" value="Unassembled WGS sequence"/>
</dbReference>
<evidence type="ECO:0000256" key="5">
    <source>
        <dbReference type="ARBA" id="ARBA00022842"/>
    </source>
</evidence>
<dbReference type="PANTHER" id="PTHR20854:SF4">
    <property type="entry name" value="INOSITOL-1-MONOPHOSPHATASE-RELATED"/>
    <property type="match status" value="1"/>
</dbReference>
<feature type="binding site" evidence="6">
    <location>
        <position position="78"/>
    </location>
    <ligand>
        <name>Mg(2+)</name>
        <dbReference type="ChEBI" id="CHEBI:18420"/>
        <label>1</label>
        <note>catalytic</note>
    </ligand>
</feature>
<dbReference type="InterPro" id="IPR033942">
    <property type="entry name" value="IMPase"/>
</dbReference>
<evidence type="ECO:0000256" key="6">
    <source>
        <dbReference type="PIRSR" id="PIRSR600760-2"/>
    </source>
</evidence>
<dbReference type="InterPro" id="IPR020583">
    <property type="entry name" value="Inositol_monoP_metal-BS"/>
</dbReference>
<dbReference type="PRINTS" id="PR00377">
    <property type="entry name" value="IMPHPHTASES"/>
</dbReference>
<comment type="caution">
    <text evidence="8">The sequence shown here is derived from an EMBL/GenBank/DDBJ whole genome shotgun (WGS) entry which is preliminary data.</text>
</comment>
<evidence type="ECO:0000256" key="2">
    <source>
        <dbReference type="ARBA" id="ARBA00001946"/>
    </source>
</evidence>
<proteinExistence type="inferred from homology"/>
<evidence type="ECO:0000256" key="3">
    <source>
        <dbReference type="ARBA" id="ARBA00022723"/>
    </source>
</evidence>
<keyword evidence="4 7" id="KW-0378">Hydrolase</keyword>
<dbReference type="Gene3D" id="3.30.540.10">
    <property type="entry name" value="Fructose-1,6-Bisphosphatase, subunit A, domain 1"/>
    <property type="match status" value="1"/>
</dbReference>
<dbReference type="InterPro" id="IPR000760">
    <property type="entry name" value="Inositol_monophosphatase-like"/>
</dbReference>
<name>A0A662DD73_UNCAE</name>
<sequence length="251" mass="28137">MKEVAIRAAKEAGEILVKNFGKVSKIKAKKEGGLVTNADLEAERKIINLIRKKYPGHSILSEENGKIKGDPEYRWIIDPLDGTHNYVRGIKIFGVSIALEHKGKVILGVIYIPFGNQLYLAQKGEGCYLNGKKIRVSQRKLKEASMIYDSSISLDREKIIVKNLEKLAKRVFNLRMFGSSARSLSYIAEGKVDFEVEYNDKPWDFSAGALIVEEAGGKVTDLHGRAWSPWTRGYIASNGKLHEEVLRIISC</sequence>
<protein>
    <recommendedName>
        <fullName evidence="7">Inositol-1-monophosphatase</fullName>
        <ecNumber evidence="7">3.1.3.25</ecNumber>
    </recommendedName>
</protein>
<dbReference type="Gene3D" id="3.40.190.80">
    <property type="match status" value="1"/>
</dbReference>
<evidence type="ECO:0000256" key="7">
    <source>
        <dbReference type="RuleBase" id="RU364068"/>
    </source>
</evidence>
<reference evidence="8 9" key="1">
    <citation type="submission" date="2018-06" db="EMBL/GenBank/DDBJ databases">
        <title>Extensive metabolic versatility and redundancy in microbially diverse, dynamic hydrothermal sediments.</title>
        <authorList>
            <person name="Dombrowski N."/>
            <person name="Teske A."/>
            <person name="Baker B.J."/>
        </authorList>
    </citation>
    <scope>NUCLEOTIDE SEQUENCE [LARGE SCALE GENOMIC DNA]</scope>
    <source>
        <strain evidence="8">B3_G15</strain>
    </source>
</reference>